<dbReference type="RefSeq" id="WP_169067308.1">
    <property type="nucleotide sequence ID" value="NZ_SPMY01000041.1"/>
</dbReference>
<evidence type="ECO:0000256" key="2">
    <source>
        <dbReference type="SAM" id="MobiDB-lite"/>
    </source>
</evidence>
<protein>
    <submittedName>
        <fullName evidence="4">Tetratricopeptide repeat protein</fullName>
    </submittedName>
</protein>
<evidence type="ECO:0000256" key="3">
    <source>
        <dbReference type="SAM" id="SignalP"/>
    </source>
</evidence>
<dbReference type="InterPro" id="IPR011990">
    <property type="entry name" value="TPR-like_helical_dom_sf"/>
</dbReference>
<dbReference type="InterPro" id="IPR019734">
    <property type="entry name" value="TPR_rpt"/>
</dbReference>
<feature type="signal peptide" evidence="3">
    <location>
        <begin position="1"/>
        <end position="34"/>
    </location>
</feature>
<feature type="compositionally biased region" description="Polar residues" evidence="2">
    <location>
        <begin position="209"/>
        <end position="218"/>
    </location>
</feature>
<dbReference type="SUPFAM" id="SSF48452">
    <property type="entry name" value="TPR-like"/>
    <property type="match status" value="1"/>
</dbReference>
<keyword evidence="5" id="KW-1185">Reference proteome</keyword>
<organism evidence="4 5">
    <name type="scientific">Candidatus Accumulibacter phosphatis</name>
    <dbReference type="NCBI Taxonomy" id="327160"/>
    <lineage>
        <taxon>Bacteria</taxon>
        <taxon>Pseudomonadati</taxon>
        <taxon>Pseudomonadota</taxon>
        <taxon>Betaproteobacteria</taxon>
        <taxon>Candidatus Accumulibacter</taxon>
    </lineage>
</organism>
<proteinExistence type="predicted"/>
<keyword evidence="3" id="KW-0732">Signal</keyword>
<evidence type="ECO:0000313" key="4">
    <source>
        <dbReference type="EMBL" id="NMQ28856.1"/>
    </source>
</evidence>
<evidence type="ECO:0000313" key="5">
    <source>
        <dbReference type="Proteomes" id="UP000749010"/>
    </source>
</evidence>
<dbReference type="PROSITE" id="PS50005">
    <property type="entry name" value="TPR"/>
    <property type="match status" value="1"/>
</dbReference>
<keyword evidence="1" id="KW-0802">TPR repeat</keyword>
<accession>A0ABX1TX56</accession>
<feature type="chain" id="PRO_5047111622" evidence="3">
    <location>
        <begin position="35"/>
        <end position="242"/>
    </location>
</feature>
<gene>
    <name evidence="4" type="ORF">E4Q23_14470</name>
</gene>
<dbReference type="Gene3D" id="1.25.40.10">
    <property type="entry name" value="Tetratricopeptide repeat domain"/>
    <property type="match status" value="1"/>
</dbReference>
<dbReference type="Proteomes" id="UP000749010">
    <property type="component" value="Unassembled WGS sequence"/>
</dbReference>
<sequence length="242" mass="27199">MVNYQKPKSYLFGATAPYLTTALVLLSVATNAIAAKPQEITRQEMALIPIYCPYAQGMHLHERSREYKNWVARTGPGFTTIHHYCWGQINLLRALRSSTPQDQRKHLLSLVLGDYTYVINNSPPDFILLPEIYTEIGEVELRLGAFSDANNSFAKARALKPDYWPAYSHWIEFLMQSGNNTEAMKVLTSGLKHSPNSRVLREQHRLLTGKSSGANKQNKPLPDGAARETETPEAEKPAGRTD</sequence>
<dbReference type="EMBL" id="SPMY01000041">
    <property type="protein sequence ID" value="NMQ28856.1"/>
    <property type="molecule type" value="Genomic_DNA"/>
</dbReference>
<evidence type="ECO:0000256" key="1">
    <source>
        <dbReference type="PROSITE-ProRule" id="PRU00339"/>
    </source>
</evidence>
<feature type="compositionally biased region" description="Basic and acidic residues" evidence="2">
    <location>
        <begin position="225"/>
        <end position="242"/>
    </location>
</feature>
<feature type="repeat" description="TPR" evidence="1">
    <location>
        <begin position="130"/>
        <end position="163"/>
    </location>
</feature>
<comment type="caution">
    <text evidence="4">The sequence shown here is derived from an EMBL/GenBank/DDBJ whole genome shotgun (WGS) entry which is preliminary data.</text>
</comment>
<dbReference type="Pfam" id="PF14559">
    <property type="entry name" value="TPR_19"/>
    <property type="match status" value="1"/>
</dbReference>
<name>A0ABX1TX56_9PROT</name>
<feature type="region of interest" description="Disordered" evidence="2">
    <location>
        <begin position="205"/>
        <end position="242"/>
    </location>
</feature>
<reference evidence="4 5" key="1">
    <citation type="submission" date="2019-03" db="EMBL/GenBank/DDBJ databases">
        <title>Metabolic reconstructions from genomes of highly enriched 'Candidatus Accumulibacter' and 'Candidatus Competibacter' bioreactor populations.</title>
        <authorList>
            <person name="Annavajhala M.K."/>
            <person name="Welles L."/>
            <person name="Abbas B."/>
            <person name="Sorokin D."/>
            <person name="Park H."/>
            <person name="Van Loosdrecht M."/>
            <person name="Chandran K."/>
        </authorList>
    </citation>
    <scope>NUCLEOTIDE SEQUENCE [LARGE SCALE GENOMIC DNA]</scope>
    <source>
        <strain evidence="4 5">SBR_S</strain>
    </source>
</reference>